<reference evidence="7 8" key="1">
    <citation type="submission" date="2024-11" db="EMBL/GenBank/DDBJ databases">
        <title>Chromosome-level genome assembly of the freshwater bivalve Anodonta woodiana.</title>
        <authorList>
            <person name="Chen X."/>
        </authorList>
    </citation>
    <scope>NUCLEOTIDE SEQUENCE [LARGE SCALE GENOMIC DNA]</scope>
    <source>
        <strain evidence="7">MN2024</strain>
        <tissue evidence="7">Gills</tissue>
    </source>
</reference>
<keyword evidence="8" id="KW-1185">Reference proteome</keyword>
<dbReference type="PANTHER" id="PTHR10044:SF139">
    <property type="entry name" value="DEATH-ASSOCIATED INHIBITOR OF APOPTOSIS 2"/>
    <property type="match status" value="1"/>
</dbReference>
<comment type="caution">
    <text evidence="7">The sequence shown here is derived from an EMBL/GenBank/DDBJ whole genome shotgun (WGS) entry which is preliminary data.</text>
</comment>
<dbReference type="PROSITE" id="PS50143">
    <property type="entry name" value="BIR_REPEAT_2"/>
    <property type="match status" value="1"/>
</dbReference>
<evidence type="ECO:0000256" key="2">
    <source>
        <dbReference type="ARBA" id="ARBA00022771"/>
    </source>
</evidence>
<dbReference type="SMART" id="SM00238">
    <property type="entry name" value="BIR"/>
    <property type="match status" value="1"/>
</dbReference>
<gene>
    <name evidence="7" type="ORF">ACJMK2_016623</name>
</gene>
<keyword evidence="2 4" id="KW-0863">Zinc-finger</keyword>
<organism evidence="7 8">
    <name type="scientific">Sinanodonta woodiana</name>
    <name type="common">Chinese pond mussel</name>
    <name type="synonym">Anodonta woodiana</name>
    <dbReference type="NCBI Taxonomy" id="1069815"/>
    <lineage>
        <taxon>Eukaryota</taxon>
        <taxon>Metazoa</taxon>
        <taxon>Spiralia</taxon>
        <taxon>Lophotrochozoa</taxon>
        <taxon>Mollusca</taxon>
        <taxon>Bivalvia</taxon>
        <taxon>Autobranchia</taxon>
        <taxon>Heteroconchia</taxon>
        <taxon>Palaeoheterodonta</taxon>
        <taxon>Unionida</taxon>
        <taxon>Unionoidea</taxon>
        <taxon>Unionidae</taxon>
        <taxon>Unioninae</taxon>
        <taxon>Sinanodonta</taxon>
    </lineage>
</organism>
<dbReference type="Gene3D" id="3.30.40.10">
    <property type="entry name" value="Zinc/RING finger domain, C3HC4 (zinc finger)"/>
    <property type="match status" value="1"/>
</dbReference>
<dbReference type="Gene3D" id="1.10.1170.10">
    <property type="entry name" value="Inhibitor Of Apoptosis Protein (2mihbC-IAP-1), Chain A"/>
    <property type="match status" value="1"/>
</dbReference>
<dbReference type="EMBL" id="JBJQND010000015">
    <property type="protein sequence ID" value="KAL3853039.1"/>
    <property type="molecule type" value="Genomic_DNA"/>
</dbReference>
<dbReference type="PROSITE" id="PS50089">
    <property type="entry name" value="ZF_RING_2"/>
    <property type="match status" value="1"/>
</dbReference>
<dbReference type="Pfam" id="PF13920">
    <property type="entry name" value="zf-C3HC4_3"/>
    <property type="match status" value="1"/>
</dbReference>
<dbReference type="EMBL" id="JBJQND010000015">
    <property type="protein sequence ID" value="KAL3853038.1"/>
    <property type="molecule type" value="Genomic_DNA"/>
</dbReference>
<keyword evidence="2 4" id="KW-0479">Metal-binding</keyword>
<proteinExistence type="inferred from homology"/>
<dbReference type="PROSITE" id="PS01282">
    <property type="entry name" value="BIR_REPEAT_1"/>
    <property type="match status" value="1"/>
</dbReference>
<dbReference type="InterPro" id="IPR001370">
    <property type="entry name" value="BIR_rpt"/>
</dbReference>
<evidence type="ECO:0000259" key="6">
    <source>
        <dbReference type="PROSITE" id="PS50089"/>
    </source>
</evidence>
<feature type="domain" description="RING-type" evidence="6">
    <location>
        <begin position="155"/>
        <end position="190"/>
    </location>
</feature>
<dbReference type="SUPFAM" id="SSF57924">
    <property type="entry name" value="Inhibitor of apoptosis (IAP) repeat"/>
    <property type="match status" value="1"/>
</dbReference>
<evidence type="ECO:0000256" key="5">
    <source>
        <dbReference type="SAM" id="MobiDB-lite"/>
    </source>
</evidence>
<evidence type="ECO:0000313" key="7">
    <source>
        <dbReference type="EMBL" id="KAL3853038.1"/>
    </source>
</evidence>
<name>A0ABD3UXT1_SINWO</name>
<dbReference type="AlphaFoldDB" id="A0ABD3UXT1"/>
<dbReference type="CDD" id="cd00022">
    <property type="entry name" value="BIR"/>
    <property type="match status" value="1"/>
</dbReference>
<dbReference type="InterPro" id="IPR001841">
    <property type="entry name" value="Znf_RING"/>
</dbReference>
<evidence type="ECO:0000256" key="3">
    <source>
        <dbReference type="ARBA" id="ARBA00022833"/>
    </source>
</evidence>
<comment type="similarity">
    <text evidence="1">Belongs to the IAP family.</text>
</comment>
<sequence length="202" mass="22792">MAEQTGGWSVAKFPQYCTLDGRLKTFANWPSSNHQQPRKLAEAGFFYQGGTDVVTCYFCAVKLSGWTPEDVPWTEHEKFQPACEHVLQHKMGGMNLGNSVVNEVAQGHTVEASGDNSRSMLQHSEENPTQKAKHPSRRRETIDEELQRLRHQLYCKTCFKERACMVILPCTHMTACPTCVEKLQSCNVCHQPIKATIKAYCA</sequence>
<evidence type="ECO:0000313" key="8">
    <source>
        <dbReference type="Proteomes" id="UP001634394"/>
    </source>
</evidence>
<dbReference type="GO" id="GO:0008270">
    <property type="term" value="F:zinc ion binding"/>
    <property type="evidence" value="ECO:0007669"/>
    <property type="project" value="UniProtKB-KW"/>
</dbReference>
<dbReference type="InterPro" id="IPR013083">
    <property type="entry name" value="Znf_RING/FYVE/PHD"/>
</dbReference>
<dbReference type="InterPro" id="IPR050784">
    <property type="entry name" value="IAP"/>
</dbReference>
<accession>A0ABD3UXT1</accession>
<dbReference type="Proteomes" id="UP001634394">
    <property type="component" value="Unassembled WGS sequence"/>
</dbReference>
<protein>
    <recommendedName>
        <fullName evidence="6">RING-type domain-containing protein</fullName>
    </recommendedName>
</protein>
<dbReference type="Pfam" id="PF00653">
    <property type="entry name" value="BIR"/>
    <property type="match status" value="1"/>
</dbReference>
<keyword evidence="3" id="KW-0862">Zinc</keyword>
<evidence type="ECO:0000256" key="1">
    <source>
        <dbReference type="ARBA" id="ARBA00006672"/>
    </source>
</evidence>
<feature type="region of interest" description="Disordered" evidence="5">
    <location>
        <begin position="112"/>
        <end position="140"/>
    </location>
</feature>
<evidence type="ECO:0000256" key="4">
    <source>
        <dbReference type="PROSITE-ProRule" id="PRU00175"/>
    </source>
</evidence>
<dbReference type="PANTHER" id="PTHR10044">
    <property type="entry name" value="INHIBITOR OF APOPTOSIS"/>
    <property type="match status" value="1"/>
</dbReference>